<evidence type="ECO:0000256" key="1">
    <source>
        <dbReference type="SAM" id="MobiDB-lite"/>
    </source>
</evidence>
<reference evidence="3" key="1">
    <citation type="submission" date="2017-06" db="EMBL/GenBank/DDBJ databases">
        <title>Genome analysis of Fimbriiglobus ruber SP5, the first member of the order Planctomycetales with confirmed chitinolytic capability.</title>
        <authorList>
            <person name="Ravin N.V."/>
            <person name="Rakitin A.L."/>
            <person name="Ivanova A.A."/>
            <person name="Beletsky A.V."/>
            <person name="Kulichevskaya I.S."/>
            <person name="Mardanov A.V."/>
            <person name="Dedysh S.N."/>
        </authorList>
    </citation>
    <scope>NUCLEOTIDE SEQUENCE [LARGE SCALE GENOMIC DNA]</scope>
    <source>
        <strain evidence="3">SP5</strain>
    </source>
</reference>
<evidence type="ECO:0000313" key="2">
    <source>
        <dbReference type="EMBL" id="OWK40793.1"/>
    </source>
</evidence>
<keyword evidence="3" id="KW-1185">Reference proteome</keyword>
<protein>
    <submittedName>
        <fullName evidence="2">Uncharacterized protein</fullName>
    </submittedName>
</protein>
<dbReference type="AlphaFoldDB" id="A0A225DIH2"/>
<accession>A0A225DIH2</accession>
<proteinExistence type="predicted"/>
<organism evidence="2 3">
    <name type="scientific">Fimbriiglobus ruber</name>
    <dbReference type="NCBI Taxonomy" id="1908690"/>
    <lineage>
        <taxon>Bacteria</taxon>
        <taxon>Pseudomonadati</taxon>
        <taxon>Planctomycetota</taxon>
        <taxon>Planctomycetia</taxon>
        <taxon>Gemmatales</taxon>
        <taxon>Gemmataceae</taxon>
        <taxon>Fimbriiglobus</taxon>
    </lineage>
</organism>
<dbReference type="Proteomes" id="UP000214646">
    <property type="component" value="Unassembled WGS sequence"/>
</dbReference>
<dbReference type="EMBL" id="NIDE01000007">
    <property type="protein sequence ID" value="OWK40793.1"/>
    <property type="molecule type" value="Genomic_DNA"/>
</dbReference>
<name>A0A225DIH2_9BACT</name>
<gene>
    <name evidence="2" type="ORF">FRUB_04685</name>
</gene>
<sequence length="37" mass="4219">MRQRQRGGSGDNKEFSPQINTENADQKRTELSSLLLI</sequence>
<evidence type="ECO:0000313" key="3">
    <source>
        <dbReference type="Proteomes" id="UP000214646"/>
    </source>
</evidence>
<comment type="caution">
    <text evidence="2">The sequence shown here is derived from an EMBL/GenBank/DDBJ whole genome shotgun (WGS) entry which is preliminary data.</text>
</comment>
<feature type="region of interest" description="Disordered" evidence="1">
    <location>
        <begin position="1"/>
        <end position="37"/>
    </location>
</feature>